<dbReference type="PANTHER" id="PTHR20974:SF0">
    <property type="entry name" value="UPF0585 PROTEIN CG18661"/>
    <property type="match status" value="1"/>
</dbReference>
<sequence length="215" mass="22649">MLDWDADGAALHAPATLRNREPILAVLARILPTRGLVLEIASGSGEHAVHFARALPHLDVQPSDPDAEALASIAAHRRTSGLANLRPPFRLDASAPDWPVVAADAILAINMIHIAPWSAAEGLMAGAGRLLPPGAPLFLYGPFLEADRDAAASNLAFDADLRARNPAWGLRDRDTVTALAARHGLALDERVEMPANNLSLVFRKRAADGAGGATP</sequence>
<comment type="caution">
    <text evidence="1">The sequence shown here is derived from an EMBL/GenBank/DDBJ whole genome shotgun (WGS) entry which is preliminary data.</text>
</comment>
<organism evidence="1 3">
    <name type="scientific">Methylobacterium oxalidis</name>
    <dbReference type="NCBI Taxonomy" id="944322"/>
    <lineage>
        <taxon>Bacteria</taxon>
        <taxon>Pseudomonadati</taxon>
        <taxon>Pseudomonadota</taxon>
        <taxon>Alphaproteobacteria</taxon>
        <taxon>Hyphomicrobiales</taxon>
        <taxon>Methylobacteriaceae</taxon>
        <taxon>Methylobacterium</taxon>
    </lineage>
</organism>
<dbReference type="Proteomes" id="UP000321960">
    <property type="component" value="Unassembled WGS sequence"/>
</dbReference>
<keyword evidence="1" id="KW-0489">Methyltransferase</keyword>
<dbReference type="RefSeq" id="WP_147026514.1">
    <property type="nucleotide sequence ID" value="NZ_BJZU01000055.1"/>
</dbReference>
<evidence type="ECO:0000313" key="1">
    <source>
        <dbReference type="EMBL" id="GEP04926.1"/>
    </source>
</evidence>
<dbReference type="Proteomes" id="UP001156856">
    <property type="component" value="Unassembled WGS sequence"/>
</dbReference>
<dbReference type="PANTHER" id="PTHR20974">
    <property type="entry name" value="UPF0585 PROTEIN CG18661"/>
    <property type="match status" value="1"/>
</dbReference>
<dbReference type="EMBL" id="BJZU01000055">
    <property type="protein sequence ID" value="GEP04926.1"/>
    <property type="molecule type" value="Genomic_DNA"/>
</dbReference>
<reference evidence="2" key="4">
    <citation type="submission" date="2023-01" db="EMBL/GenBank/DDBJ databases">
        <title>Draft genome sequence of Methylobacterium oxalidis strain NBRC 107715.</title>
        <authorList>
            <person name="Sun Q."/>
            <person name="Mori K."/>
        </authorList>
    </citation>
    <scope>NUCLEOTIDE SEQUENCE</scope>
    <source>
        <strain evidence="2">NBRC 107715</strain>
    </source>
</reference>
<evidence type="ECO:0000313" key="3">
    <source>
        <dbReference type="Proteomes" id="UP000321960"/>
    </source>
</evidence>
<dbReference type="GO" id="GO:0008168">
    <property type="term" value="F:methyltransferase activity"/>
    <property type="evidence" value="ECO:0007669"/>
    <property type="project" value="UniProtKB-KW"/>
</dbReference>
<dbReference type="InterPro" id="IPR029063">
    <property type="entry name" value="SAM-dependent_MTases_sf"/>
</dbReference>
<reference evidence="4" key="2">
    <citation type="journal article" date="2019" name="Int. J. Syst. Evol. Microbiol.">
        <title>The Global Catalogue of Microorganisms (GCM) 10K type strain sequencing project: providing services to taxonomists for standard genome sequencing and annotation.</title>
        <authorList>
            <consortium name="The Broad Institute Genomics Platform"/>
            <consortium name="The Broad Institute Genome Sequencing Center for Infectious Disease"/>
            <person name="Wu L."/>
            <person name="Ma J."/>
        </authorList>
    </citation>
    <scope>NUCLEOTIDE SEQUENCE [LARGE SCALE GENOMIC DNA]</scope>
    <source>
        <strain evidence="4">NBRC 107715</strain>
    </source>
</reference>
<proteinExistence type="predicted"/>
<reference evidence="2" key="1">
    <citation type="journal article" date="2014" name="Int. J. Syst. Evol. Microbiol.">
        <title>Complete genome of a new Firmicutes species belonging to the dominant human colonic microbiota ('Ruminococcus bicirculans') reveals two chromosomes and a selective capacity to utilize plant glucans.</title>
        <authorList>
            <consortium name="NISC Comparative Sequencing Program"/>
            <person name="Wegmann U."/>
            <person name="Louis P."/>
            <person name="Goesmann A."/>
            <person name="Henrissat B."/>
            <person name="Duncan S.H."/>
            <person name="Flint H.J."/>
        </authorList>
    </citation>
    <scope>NUCLEOTIDE SEQUENCE</scope>
    <source>
        <strain evidence="2">NBRC 107715</strain>
    </source>
</reference>
<evidence type="ECO:0000313" key="4">
    <source>
        <dbReference type="Proteomes" id="UP001156856"/>
    </source>
</evidence>
<dbReference type="AlphaFoldDB" id="A0A512J4M8"/>
<dbReference type="OrthoDB" id="5525831at2"/>
<keyword evidence="1" id="KW-0808">Transferase</keyword>
<dbReference type="InterPro" id="IPR010342">
    <property type="entry name" value="DUF938"/>
</dbReference>
<dbReference type="EMBL" id="BSPK01000109">
    <property type="protein sequence ID" value="GLS67057.1"/>
    <property type="molecule type" value="Genomic_DNA"/>
</dbReference>
<keyword evidence="4" id="KW-1185">Reference proteome</keyword>
<dbReference type="Gene3D" id="3.40.50.150">
    <property type="entry name" value="Vaccinia Virus protein VP39"/>
    <property type="match status" value="1"/>
</dbReference>
<reference evidence="1 3" key="3">
    <citation type="submission" date="2019-07" db="EMBL/GenBank/DDBJ databases">
        <title>Whole genome shotgun sequence of Methylobacterium oxalidis NBRC 107715.</title>
        <authorList>
            <person name="Hosoyama A."/>
            <person name="Uohara A."/>
            <person name="Ohji S."/>
            <person name="Ichikawa N."/>
        </authorList>
    </citation>
    <scope>NUCLEOTIDE SEQUENCE [LARGE SCALE GENOMIC DNA]</scope>
    <source>
        <strain evidence="1 3">NBRC 107715</strain>
    </source>
</reference>
<protein>
    <submittedName>
        <fullName evidence="1">SAM-dependent methyltransferase</fullName>
    </submittedName>
</protein>
<name>A0A512J4M8_9HYPH</name>
<accession>A0A512J4M8</accession>
<dbReference type="SUPFAM" id="SSF53335">
    <property type="entry name" value="S-adenosyl-L-methionine-dependent methyltransferases"/>
    <property type="match status" value="1"/>
</dbReference>
<dbReference type="Pfam" id="PF06080">
    <property type="entry name" value="DUF938"/>
    <property type="match status" value="1"/>
</dbReference>
<evidence type="ECO:0000313" key="2">
    <source>
        <dbReference type="EMBL" id="GLS67057.1"/>
    </source>
</evidence>
<gene>
    <name evidence="2" type="ORF">GCM10007888_54400</name>
    <name evidence="1" type="ORF">MOX02_29640</name>
</gene>
<dbReference type="GO" id="GO:0032259">
    <property type="term" value="P:methylation"/>
    <property type="evidence" value="ECO:0007669"/>
    <property type="project" value="UniProtKB-KW"/>
</dbReference>